<evidence type="ECO:0000256" key="2">
    <source>
        <dbReference type="SAM" id="MobiDB-lite"/>
    </source>
</evidence>
<dbReference type="GO" id="GO:0004843">
    <property type="term" value="F:cysteine-type deubiquitinase activity"/>
    <property type="evidence" value="ECO:0000318"/>
    <property type="project" value="GO_Central"/>
</dbReference>
<dbReference type="CDD" id="cd22771">
    <property type="entry name" value="OTU_plant_OTU7-like"/>
    <property type="match status" value="1"/>
</dbReference>
<sequence length="389" mass="43178">MVQAKNNHTNKKSKPRRQQDTVKKQGMQADISELCAQLDALGLKIIQVTADGNCFFRALADQLEGNENDHQKYREMVVNYIFKNREDFEPFIEDDVPFDKYCQSMEKDGSWAGHMELQAASLVTKRNICIHRLKSPRWYICNFTGDHQANMIHLCYHDGEHYCSVRSKEDSCEGPAKPIMIKADAHISAKEHNNKVAIDKSSKGSSSRSTFNSGSVKLVMAGTGIEDIDKVEQVLREVDGDVDAAIEFLIAEKELDLDHDACSSADNSKGEDLLQGECQIQDPGQAVVASLDMKLEQDICDTKIQAVQADSIHNQNKKNPENKMCSCGSKKKCKACGTSTGKVSSFIVNSKHAANKGRREPKQNKRKEAINEVRNCGSGSLSDMGALCI</sequence>
<name>A0A804IHR6_MUSAM</name>
<evidence type="ECO:0000313" key="5">
    <source>
        <dbReference type="EnsemblPlants" id="Ma03_p29590.1"/>
    </source>
</evidence>
<keyword evidence="6" id="KW-1185">Reference proteome</keyword>
<dbReference type="PANTHER" id="PTHR12419">
    <property type="entry name" value="OTU DOMAIN CONTAINING PROTEIN"/>
    <property type="match status" value="1"/>
</dbReference>
<reference evidence="5" key="2">
    <citation type="submission" date="2021-05" db="UniProtKB">
        <authorList>
            <consortium name="EnsemblPlants"/>
        </authorList>
    </citation>
    <scope>IDENTIFICATION</scope>
    <source>
        <strain evidence="5">subsp. malaccensis</strain>
    </source>
</reference>
<evidence type="ECO:0000313" key="4">
    <source>
        <dbReference type="EMBL" id="CAG1851655.1"/>
    </source>
</evidence>
<dbReference type="InterPro" id="IPR038765">
    <property type="entry name" value="Papain-like_cys_pep_sf"/>
</dbReference>
<feature type="domain" description="OTU" evidence="3">
    <location>
        <begin position="43"/>
        <end position="168"/>
    </location>
</feature>
<comment type="similarity">
    <text evidence="1">Belongs to the peptidase C85 family.</text>
</comment>
<dbReference type="EMBL" id="HG996468">
    <property type="protein sequence ID" value="CAG1851655.1"/>
    <property type="molecule type" value="Genomic_DNA"/>
</dbReference>
<reference evidence="4" key="1">
    <citation type="submission" date="2021-03" db="EMBL/GenBank/DDBJ databases">
        <authorList>
            <consortium name="Genoscope - CEA"/>
            <person name="William W."/>
        </authorList>
    </citation>
    <scope>NUCLEOTIDE SEQUENCE</scope>
    <source>
        <strain evidence="4">Doubled-haploid Pahang</strain>
    </source>
</reference>
<protein>
    <submittedName>
        <fullName evidence="4">(wild Malaysian banana) hypothetical protein</fullName>
    </submittedName>
</protein>
<evidence type="ECO:0000256" key="1">
    <source>
        <dbReference type="ARBA" id="ARBA00010407"/>
    </source>
</evidence>
<accession>A0A804IHR6</accession>
<dbReference type="Pfam" id="PF02338">
    <property type="entry name" value="OTU"/>
    <property type="match status" value="1"/>
</dbReference>
<feature type="region of interest" description="Disordered" evidence="2">
    <location>
        <begin position="1"/>
        <end position="25"/>
    </location>
</feature>
<dbReference type="AlphaFoldDB" id="A0A804IHR6"/>
<dbReference type="Gene3D" id="3.90.70.80">
    <property type="match status" value="1"/>
</dbReference>
<proteinExistence type="inferred from homology"/>
<organism evidence="5 6">
    <name type="scientific">Musa acuminata subsp. malaccensis</name>
    <name type="common">Wild banana</name>
    <name type="synonym">Musa malaccensis</name>
    <dbReference type="NCBI Taxonomy" id="214687"/>
    <lineage>
        <taxon>Eukaryota</taxon>
        <taxon>Viridiplantae</taxon>
        <taxon>Streptophyta</taxon>
        <taxon>Embryophyta</taxon>
        <taxon>Tracheophyta</taxon>
        <taxon>Spermatophyta</taxon>
        <taxon>Magnoliopsida</taxon>
        <taxon>Liliopsida</taxon>
        <taxon>Zingiberales</taxon>
        <taxon>Musaceae</taxon>
        <taxon>Musa</taxon>
    </lineage>
</organism>
<dbReference type="InParanoid" id="A0A804IHR6"/>
<dbReference type="PANTHER" id="PTHR12419:SF7">
    <property type="entry name" value="OTU DOMAIN-CONTAINING PROTEIN 3"/>
    <property type="match status" value="1"/>
</dbReference>
<dbReference type="Proteomes" id="UP000012960">
    <property type="component" value="Unplaced"/>
</dbReference>
<dbReference type="EnsemblPlants" id="Ma03_t29590.1">
    <property type="protein sequence ID" value="Ma03_p29590.1"/>
    <property type="gene ID" value="Ma03_g29590"/>
</dbReference>
<dbReference type="InterPro" id="IPR003323">
    <property type="entry name" value="OTU_dom"/>
</dbReference>
<dbReference type="InterPro" id="IPR050704">
    <property type="entry name" value="Peptidase_C85-like"/>
</dbReference>
<dbReference type="PROSITE" id="PS50802">
    <property type="entry name" value="OTU"/>
    <property type="match status" value="1"/>
</dbReference>
<dbReference type="Gramene" id="Ma03_t29590.1">
    <property type="protein sequence ID" value="Ma03_p29590.1"/>
    <property type="gene ID" value="Ma03_g29590"/>
</dbReference>
<evidence type="ECO:0000313" key="6">
    <source>
        <dbReference type="Proteomes" id="UP000012960"/>
    </source>
</evidence>
<dbReference type="OrthoDB" id="415023at2759"/>
<gene>
    <name evidence="4" type="ORF">GSMUA_189110.1</name>
</gene>
<evidence type="ECO:0000259" key="3">
    <source>
        <dbReference type="PROSITE" id="PS50802"/>
    </source>
</evidence>
<dbReference type="CDD" id="cd14279">
    <property type="entry name" value="CUE"/>
    <property type="match status" value="1"/>
</dbReference>
<dbReference type="SUPFAM" id="SSF54001">
    <property type="entry name" value="Cysteine proteinases"/>
    <property type="match status" value="1"/>
</dbReference>
<dbReference type="FunFam" id="3.90.70.80:FF:000009">
    <property type="entry name" value="OTU domain-containing protein 3"/>
    <property type="match status" value="1"/>
</dbReference>
<dbReference type="OMA" id="HISAKEH"/>